<accession>A0A9W8YL56</accession>
<name>A0A9W8YL56_9PEZI</name>
<evidence type="ECO:0000313" key="1">
    <source>
        <dbReference type="EMBL" id="KAJ4387549.1"/>
    </source>
</evidence>
<evidence type="ECO:0000313" key="2">
    <source>
        <dbReference type="Proteomes" id="UP001140453"/>
    </source>
</evidence>
<gene>
    <name evidence="1" type="ORF">N0V93_008144</name>
</gene>
<comment type="caution">
    <text evidence="1">The sequence shown here is derived from an EMBL/GenBank/DDBJ whole genome shotgun (WGS) entry which is preliminary data.</text>
</comment>
<dbReference type="EMBL" id="JAPEVB010000005">
    <property type="protein sequence ID" value="KAJ4387549.1"/>
    <property type="molecule type" value="Genomic_DNA"/>
</dbReference>
<organism evidence="1 2">
    <name type="scientific">Gnomoniopsis smithogilvyi</name>
    <dbReference type="NCBI Taxonomy" id="1191159"/>
    <lineage>
        <taxon>Eukaryota</taxon>
        <taxon>Fungi</taxon>
        <taxon>Dikarya</taxon>
        <taxon>Ascomycota</taxon>
        <taxon>Pezizomycotina</taxon>
        <taxon>Sordariomycetes</taxon>
        <taxon>Sordariomycetidae</taxon>
        <taxon>Diaporthales</taxon>
        <taxon>Gnomoniaceae</taxon>
        <taxon>Gnomoniopsis</taxon>
    </lineage>
</organism>
<keyword evidence="2" id="KW-1185">Reference proteome</keyword>
<protein>
    <submittedName>
        <fullName evidence="1">Uncharacterized protein</fullName>
    </submittedName>
</protein>
<dbReference type="AlphaFoldDB" id="A0A9W8YL56"/>
<proteinExistence type="predicted"/>
<sequence>MAQGALLASVAAASMYSDLREEEEKNMSMAYSDHPGTSNSTLFQRISRMEQVANYYIDKVKPSRASSSFSDHSAYLKAAQKAASIVKDLELVRDIRLRREQAGFWEKSDMAPSYKA</sequence>
<dbReference type="Proteomes" id="UP001140453">
    <property type="component" value="Unassembled WGS sequence"/>
</dbReference>
<reference evidence="1" key="1">
    <citation type="submission" date="2022-10" db="EMBL/GenBank/DDBJ databases">
        <title>Tapping the CABI collections for fungal endophytes: first genome assemblies for Collariella, Neodidymelliopsis, Ascochyta clinopodiicola, Didymella pomorum, Didymosphaeria variabile, Neocosmospora piperis and Neocucurbitaria cava.</title>
        <authorList>
            <person name="Hill R."/>
        </authorList>
    </citation>
    <scope>NUCLEOTIDE SEQUENCE</scope>
    <source>
        <strain evidence="1">IMI 355082</strain>
    </source>
</reference>